<dbReference type="Pfam" id="PF00535">
    <property type="entry name" value="Glycos_transf_2"/>
    <property type="match status" value="1"/>
</dbReference>
<evidence type="ECO:0000313" key="2">
    <source>
        <dbReference type="EMBL" id="TGN39963.1"/>
    </source>
</evidence>
<feature type="domain" description="Glycosyltransferase 2-like" evidence="1">
    <location>
        <begin position="4"/>
        <end position="135"/>
    </location>
</feature>
<protein>
    <submittedName>
        <fullName evidence="2">Glycosyltransferase family 2 protein</fullName>
    </submittedName>
</protein>
<dbReference type="AlphaFoldDB" id="A0A4Z1C8S0"/>
<keyword evidence="3" id="KW-1185">Reference proteome</keyword>
<dbReference type="GO" id="GO:0016740">
    <property type="term" value="F:transferase activity"/>
    <property type="evidence" value="ECO:0007669"/>
    <property type="project" value="UniProtKB-KW"/>
</dbReference>
<keyword evidence="2" id="KW-0808">Transferase</keyword>
<evidence type="ECO:0000313" key="3">
    <source>
        <dbReference type="Proteomes" id="UP000298325"/>
    </source>
</evidence>
<dbReference type="RefSeq" id="WP_135802627.1">
    <property type="nucleotide sequence ID" value="NZ_SRPF01000002.1"/>
</dbReference>
<sequence>MIDILLPTYNRSSFLIKNLRHLNNLIQDEGLEKYIKVIVSDNASCDDTVERMREFEKSIDYQLEFYVQEENIGGEKNCIYLLSKSKADYVMYLGDDDFIPAGYLSFVLNVIKTEKALCVIPGFSNILMDGKIVPKRAATFAVKKYEPGFKTVCELSRFGHQLSGLVVARSSLYDKYIKNPKHHNIYPFIFFLTDCMLRGFTFYAPKYQVLVSQGNIKDWSYNSSGLISDVFKNYEIAFPNDKPKRLAASLAFAQAQPWRLGIGKNPINTAKAFIGIVSSSEIDFELKFRLIFLYPRIYSSVIRKVFNQSRDRYSL</sequence>
<accession>A0A4Z1C8S0</accession>
<dbReference type="Proteomes" id="UP000298325">
    <property type="component" value="Unassembled WGS sequence"/>
</dbReference>
<reference evidence="2 3" key="1">
    <citation type="submission" date="2019-04" db="EMBL/GenBank/DDBJ databases">
        <authorList>
            <person name="Park S."/>
            <person name="Yoon J.-H."/>
        </authorList>
    </citation>
    <scope>NUCLEOTIDE SEQUENCE [LARGE SCALE GENOMIC DNA]</scope>
    <source>
        <strain evidence="2 3">HJM-18</strain>
    </source>
</reference>
<name>A0A4Z1C8S0_9GAMM</name>
<dbReference type="InterPro" id="IPR001173">
    <property type="entry name" value="Glyco_trans_2-like"/>
</dbReference>
<dbReference type="EMBL" id="SRPF01000002">
    <property type="protein sequence ID" value="TGN39963.1"/>
    <property type="molecule type" value="Genomic_DNA"/>
</dbReference>
<dbReference type="Gene3D" id="3.90.550.10">
    <property type="entry name" value="Spore Coat Polysaccharide Biosynthesis Protein SpsA, Chain A"/>
    <property type="match status" value="1"/>
</dbReference>
<dbReference type="SUPFAM" id="SSF53448">
    <property type="entry name" value="Nucleotide-diphospho-sugar transferases"/>
    <property type="match status" value="1"/>
</dbReference>
<gene>
    <name evidence="2" type="ORF">E5Q11_06610</name>
</gene>
<dbReference type="OrthoDB" id="9802649at2"/>
<dbReference type="CDD" id="cd00761">
    <property type="entry name" value="Glyco_tranf_GTA_type"/>
    <property type="match status" value="1"/>
</dbReference>
<proteinExistence type="predicted"/>
<comment type="caution">
    <text evidence="2">The sequence shown here is derived from an EMBL/GenBank/DDBJ whole genome shotgun (WGS) entry which is preliminary data.</text>
</comment>
<evidence type="ECO:0000259" key="1">
    <source>
        <dbReference type="Pfam" id="PF00535"/>
    </source>
</evidence>
<dbReference type="InterPro" id="IPR029044">
    <property type="entry name" value="Nucleotide-diphossugar_trans"/>
</dbReference>
<organism evidence="2 3">
    <name type="scientific">Marinobacter confluentis</name>
    <dbReference type="NCBI Taxonomy" id="1697557"/>
    <lineage>
        <taxon>Bacteria</taxon>
        <taxon>Pseudomonadati</taxon>
        <taxon>Pseudomonadota</taxon>
        <taxon>Gammaproteobacteria</taxon>
        <taxon>Pseudomonadales</taxon>
        <taxon>Marinobacteraceae</taxon>
        <taxon>Marinobacter</taxon>
    </lineage>
</organism>